<protein>
    <recommendedName>
        <fullName evidence="1">HTH LytTR-type domain-containing protein</fullName>
    </recommendedName>
</protein>
<dbReference type="Gene3D" id="2.40.50.1020">
    <property type="entry name" value="LytTr DNA-binding domain"/>
    <property type="match status" value="1"/>
</dbReference>
<dbReference type="InterPro" id="IPR046947">
    <property type="entry name" value="LytR-like"/>
</dbReference>
<dbReference type="PANTHER" id="PTHR37299">
    <property type="entry name" value="TRANSCRIPTIONAL REGULATOR-RELATED"/>
    <property type="match status" value="1"/>
</dbReference>
<dbReference type="EMBL" id="AP026966">
    <property type="protein sequence ID" value="BDT60462.1"/>
    <property type="molecule type" value="Genomic_DNA"/>
</dbReference>
<keyword evidence="3" id="KW-1185">Reference proteome</keyword>
<dbReference type="InterPro" id="IPR007492">
    <property type="entry name" value="LytTR_DNA-bd_dom"/>
</dbReference>
<feature type="domain" description="HTH LytTR-type" evidence="1">
    <location>
        <begin position="29"/>
        <end position="133"/>
    </location>
</feature>
<evidence type="ECO:0000313" key="2">
    <source>
        <dbReference type="EMBL" id="BDT60462.1"/>
    </source>
</evidence>
<gene>
    <name evidence="2" type="ORF">MasN3_39560</name>
</gene>
<name>A0ABN6TE63_9BURK</name>
<evidence type="ECO:0000259" key="1">
    <source>
        <dbReference type="PROSITE" id="PS50930"/>
    </source>
</evidence>
<dbReference type="Pfam" id="PF04397">
    <property type="entry name" value="LytTR"/>
    <property type="match status" value="1"/>
</dbReference>
<evidence type="ECO:0000313" key="3">
    <source>
        <dbReference type="Proteomes" id="UP001163336"/>
    </source>
</evidence>
<accession>A0ABN6TE63</accession>
<dbReference type="Proteomes" id="UP001163336">
    <property type="component" value="Chromosome"/>
</dbReference>
<sequence length="133" mass="14500">MLRQRQREAYGAALRGFVDTGGAQCLDTISVRSVGRIEQVKVGDILRIEAAGNYVELRLAGRTVLHRTTLGRLESLLDPGAFVRVHRGMIVRRSQIAGMETRGDGSYWLSLRNGEVVAVSERHAGALKSILGG</sequence>
<dbReference type="RefSeq" id="WP_281909605.1">
    <property type="nucleotide sequence ID" value="NZ_AP026966.1"/>
</dbReference>
<organism evidence="2 3">
    <name type="scientific">Massilia varians</name>
    <dbReference type="NCBI Taxonomy" id="457921"/>
    <lineage>
        <taxon>Bacteria</taxon>
        <taxon>Pseudomonadati</taxon>
        <taxon>Pseudomonadota</taxon>
        <taxon>Betaproteobacteria</taxon>
        <taxon>Burkholderiales</taxon>
        <taxon>Oxalobacteraceae</taxon>
        <taxon>Telluria group</taxon>
        <taxon>Massilia</taxon>
    </lineage>
</organism>
<proteinExistence type="predicted"/>
<reference evidence="2" key="1">
    <citation type="submission" date="2022-11" db="EMBL/GenBank/DDBJ databases">
        <title>Isolation and characterization of PLA-degrading bacterium Massilia sp. from Antarctic soil.</title>
        <authorList>
            <person name="Sato K."/>
            <person name="Gomez-Fuentes C."/>
            <person name="Ahmad S.A."/>
            <person name="Zulkharnain A."/>
        </authorList>
    </citation>
    <scope>NUCLEOTIDE SEQUENCE</scope>
    <source>
        <strain evidence="2">N-3</strain>
    </source>
</reference>
<dbReference type="PANTHER" id="PTHR37299:SF1">
    <property type="entry name" value="STAGE 0 SPORULATION PROTEIN A HOMOLOG"/>
    <property type="match status" value="1"/>
</dbReference>
<dbReference type="PROSITE" id="PS50930">
    <property type="entry name" value="HTH_LYTTR"/>
    <property type="match status" value="1"/>
</dbReference>
<dbReference type="SMART" id="SM00850">
    <property type="entry name" value="LytTR"/>
    <property type="match status" value="1"/>
</dbReference>